<dbReference type="PROSITE" id="PS50181">
    <property type="entry name" value="FBOX"/>
    <property type="match status" value="1"/>
</dbReference>
<comment type="caution">
    <text evidence="3">The sequence shown here is derived from an EMBL/GenBank/DDBJ whole genome shotgun (WGS) entry which is preliminary data.</text>
</comment>
<dbReference type="Pfam" id="PF14299">
    <property type="entry name" value="PP2"/>
    <property type="match status" value="1"/>
</dbReference>
<dbReference type="CDD" id="cd22162">
    <property type="entry name" value="F-box_AtSKIP3-like"/>
    <property type="match status" value="1"/>
</dbReference>
<proteinExistence type="predicted"/>
<gene>
    <name evidence="3" type="ORF">OSB04_008584</name>
</gene>
<dbReference type="InterPro" id="IPR001810">
    <property type="entry name" value="F-box_dom"/>
</dbReference>
<feature type="compositionally biased region" description="Polar residues" evidence="1">
    <location>
        <begin position="85"/>
        <end position="107"/>
    </location>
</feature>
<dbReference type="AlphaFoldDB" id="A0AA38TNT9"/>
<keyword evidence="4" id="KW-1185">Reference proteome</keyword>
<dbReference type="InterPro" id="IPR036047">
    <property type="entry name" value="F-box-like_dom_sf"/>
</dbReference>
<dbReference type="InterPro" id="IPR025886">
    <property type="entry name" value="PP2-like"/>
</dbReference>
<reference evidence="3" key="1">
    <citation type="submission" date="2023-03" db="EMBL/GenBank/DDBJ databases">
        <title>Chromosome-scale reference genome and RAD-based genetic map of yellow starthistle (Centaurea solstitialis) reveal putative structural variation and QTLs associated with invader traits.</title>
        <authorList>
            <person name="Reatini B."/>
            <person name="Cang F.A."/>
            <person name="Jiang Q."/>
            <person name="Mckibben M.T.W."/>
            <person name="Barker M.S."/>
            <person name="Rieseberg L.H."/>
            <person name="Dlugosch K.M."/>
        </authorList>
    </citation>
    <scope>NUCLEOTIDE SEQUENCE</scope>
    <source>
        <strain evidence="3">CAN-66</strain>
        <tissue evidence="3">Leaf</tissue>
    </source>
</reference>
<dbReference type="PANTHER" id="PTHR31960">
    <property type="entry name" value="F-BOX PROTEIN PP2-A15"/>
    <property type="match status" value="1"/>
</dbReference>
<evidence type="ECO:0000313" key="4">
    <source>
        <dbReference type="Proteomes" id="UP001172457"/>
    </source>
</evidence>
<evidence type="ECO:0000313" key="3">
    <source>
        <dbReference type="EMBL" id="KAJ9563424.1"/>
    </source>
</evidence>
<name>A0AA38TNT9_9ASTR</name>
<dbReference type="EMBL" id="JARYMX010000002">
    <property type="protein sequence ID" value="KAJ9563424.1"/>
    <property type="molecule type" value="Genomic_DNA"/>
</dbReference>
<protein>
    <recommendedName>
        <fullName evidence="2">F-box domain-containing protein</fullName>
    </recommendedName>
</protein>
<dbReference type="Proteomes" id="UP001172457">
    <property type="component" value="Chromosome 2"/>
</dbReference>
<feature type="domain" description="F-box" evidence="2">
    <location>
        <begin position="105"/>
        <end position="151"/>
    </location>
</feature>
<organism evidence="3 4">
    <name type="scientific">Centaurea solstitialis</name>
    <name type="common">yellow star-thistle</name>
    <dbReference type="NCBI Taxonomy" id="347529"/>
    <lineage>
        <taxon>Eukaryota</taxon>
        <taxon>Viridiplantae</taxon>
        <taxon>Streptophyta</taxon>
        <taxon>Embryophyta</taxon>
        <taxon>Tracheophyta</taxon>
        <taxon>Spermatophyta</taxon>
        <taxon>Magnoliopsida</taxon>
        <taxon>eudicotyledons</taxon>
        <taxon>Gunneridae</taxon>
        <taxon>Pentapetalae</taxon>
        <taxon>asterids</taxon>
        <taxon>campanulids</taxon>
        <taxon>Asterales</taxon>
        <taxon>Asteraceae</taxon>
        <taxon>Carduoideae</taxon>
        <taxon>Cardueae</taxon>
        <taxon>Centaureinae</taxon>
        <taxon>Centaurea</taxon>
    </lineage>
</organism>
<dbReference type="PANTHER" id="PTHR31960:SF28">
    <property type="entry name" value="PHLOEM PROTEIN"/>
    <property type="match status" value="1"/>
</dbReference>
<evidence type="ECO:0000259" key="2">
    <source>
        <dbReference type="PROSITE" id="PS50181"/>
    </source>
</evidence>
<evidence type="ECO:0000256" key="1">
    <source>
        <dbReference type="SAM" id="MobiDB-lite"/>
    </source>
</evidence>
<feature type="region of interest" description="Disordered" evidence="1">
    <location>
        <begin position="69"/>
        <end position="107"/>
    </location>
</feature>
<dbReference type="SUPFAM" id="SSF81383">
    <property type="entry name" value="F-box domain"/>
    <property type="match status" value="1"/>
</dbReference>
<accession>A0AA38TNT9</accession>
<sequence length="356" mass="39983">MKAQVPISKKFTNLKDQIRDKAHSLALFHPPQNPHTQLSLSLSPLLTHTHFTFFPGKIFPFPPYNRHQPPCLTQTSSPNSPSNSIQQNYGANTSLLTDGSENPSNPNLGDLPESCVALVLSYMEPPEICKLARIDRTFRAASSADFIWISKLPSNYRHLVEKLLINGDEKLGKKEIFARLTQPTSFDAGRKEFWIDKVTGGVCVSVSSKALTITGIDDRRYWNRIPSDESRFGTVAYLRQIWWLEIDGDVEFPFPAGSYSLSFKLRLGKVMKRHGRQVCTTADVHGWDVKPVEFKLTTASGQQTVSKRLLETTGKWEYHRVGDFVVGESNTPTKVKFSLTQIDCTHTKGGLSIESK</sequence>